<evidence type="ECO:0000313" key="5">
    <source>
        <dbReference type="Proteomes" id="UP001300871"/>
    </source>
</evidence>
<dbReference type="AlphaFoldDB" id="A0AAW6ANB5"/>
<evidence type="ECO:0000256" key="1">
    <source>
        <dbReference type="ARBA" id="ARBA00010577"/>
    </source>
</evidence>
<proteinExistence type="inferred from homology"/>
<sequence length="168" mass="18543">MPVGNDYQKPSNTVDNYNYKGTGKTGENIDAVFADPDEQNVSVDDFLQLMIAQMKNQDFMNPVDDTQYVTQLAQFTTMQYMEDMAYNSKSNFISSLVGKNVVASKMTVSGELDTQEGIVNKISLVDNEYLVYVNDKPYKMSEVMQIKTAPAESGGNSGNGDGGKDPEE</sequence>
<reference evidence="4" key="1">
    <citation type="submission" date="2023-01" db="EMBL/GenBank/DDBJ databases">
        <title>Human gut microbiome strain richness.</title>
        <authorList>
            <person name="Chen-Liaw A."/>
        </authorList>
    </citation>
    <scope>NUCLEOTIDE SEQUENCE</scope>
    <source>
        <strain evidence="4">B1_m1001713B170214d0_201011</strain>
    </source>
</reference>
<keyword evidence="4" id="KW-0966">Cell projection</keyword>
<evidence type="ECO:0000313" key="4">
    <source>
        <dbReference type="EMBL" id="MDB1998632.1"/>
    </source>
</evidence>
<evidence type="ECO:0000256" key="3">
    <source>
        <dbReference type="SAM" id="MobiDB-lite"/>
    </source>
</evidence>
<protein>
    <submittedName>
        <fullName evidence="4">Flagellar hook capping protein</fullName>
    </submittedName>
</protein>
<dbReference type="InterPro" id="IPR005648">
    <property type="entry name" value="FlgD"/>
</dbReference>
<comment type="caution">
    <text evidence="4">The sequence shown here is derived from an EMBL/GenBank/DDBJ whole genome shotgun (WGS) entry which is preliminary data.</text>
</comment>
<keyword evidence="4" id="KW-0282">Flagellum</keyword>
<dbReference type="Proteomes" id="UP001300871">
    <property type="component" value="Unassembled WGS sequence"/>
</dbReference>
<accession>A0AAW6ANB5</accession>
<keyword evidence="2" id="KW-1005">Bacterial flagellum biogenesis</keyword>
<name>A0AAW6ANB5_CLOSY</name>
<comment type="similarity">
    <text evidence="1">Belongs to the FlgD family.</text>
</comment>
<dbReference type="GO" id="GO:0044781">
    <property type="term" value="P:bacterial-type flagellum organization"/>
    <property type="evidence" value="ECO:0007669"/>
    <property type="project" value="UniProtKB-KW"/>
</dbReference>
<dbReference type="Pfam" id="PF03963">
    <property type="entry name" value="FlgD"/>
    <property type="match status" value="1"/>
</dbReference>
<dbReference type="EMBL" id="JAQLGM010000001">
    <property type="protein sequence ID" value="MDB1998632.1"/>
    <property type="molecule type" value="Genomic_DNA"/>
</dbReference>
<dbReference type="RefSeq" id="WP_100932232.1">
    <property type="nucleotide sequence ID" value="NZ_JANKAG010000005.1"/>
</dbReference>
<keyword evidence="4" id="KW-0969">Cilium</keyword>
<evidence type="ECO:0000256" key="2">
    <source>
        <dbReference type="ARBA" id="ARBA00022795"/>
    </source>
</evidence>
<feature type="region of interest" description="Disordered" evidence="3">
    <location>
        <begin position="147"/>
        <end position="168"/>
    </location>
</feature>
<organism evidence="4 5">
    <name type="scientific">Clostridium symbiosum</name>
    <name type="common">Bacteroides symbiosus</name>
    <dbReference type="NCBI Taxonomy" id="1512"/>
    <lineage>
        <taxon>Bacteria</taxon>
        <taxon>Bacillati</taxon>
        <taxon>Bacillota</taxon>
        <taxon>Clostridia</taxon>
        <taxon>Lachnospirales</taxon>
        <taxon>Lachnospiraceae</taxon>
        <taxon>Otoolea</taxon>
    </lineage>
</organism>
<gene>
    <name evidence="4" type="ORF">PM006_00210</name>
</gene>